<dbReference type="InterPro" id="IPR017970">
    <property type="entry name" value="Homeobox_CS"/>
</dbReference>
<evidence type="ECO:0000256" key="4">
    <source>
        <dbReference type="PROSITE-ProRule" id="PRU00108"/>
    </source>
</evidence>
<dbReference type="Pfam" id="PF00046">
    <property type="entry name" value="Homeodomain"/>
    <property type="match status" value="1"/>
</dbReference>
<dbReference type="Proteomes" id="UP001642483">
    <property type="component" value="Unassembled WGS sequence"/>
</dbReference>
<dbReference type="PANTHER" id="PTHR46255:SF3">
    <property type="entry name" value="HOMEOBOX DOMAIN-CONTAINING PROTEIN"/>
    <property type="match status" value="1"/>
</dbReference>
<dbReference type="InterPro" id="IPR052631">
    <property type="entry name" value="Paired_homeobox_Bicoid"/>
</dbReference>
<keyword evidence="3 4" id="KW-0539">Nucleus</keyword>
<accession>A0ABP0FSW7</accession>
<evidence type="ECO:0000259" key="7">
    <source>
        <dbReference type="PROSITE" id="PS50071"/>
    </source>
</evidence>
<dbReference type="InterPro" id="IPR001356">
    <property type="entry name" value="HD"/>
</dbReference>
<reference evidence="8 9" key="1">
    <citation type="submission" date="2024-02" db="EMBL/GenBank/DDBJ databases">
        <authorList>
            <person name="Daric V."/>
            <person name="Darras S."/>
        </authorList>
    </citation>
    <scope>NUCLEOTIDE SEQUENCE [LARGE SCALE GENOMIC DNA]</scope>
</reference>
<organism evidence="8 9">
    <name type="scientific">Clavelina lepadiformis</name>
    <name type="common">Light-bulb sea squirt</name>
    <name type="synonym">Ascidia lepadiformis</name>
    <dbReference type="NCBI Taxonomy" id="159417"/>
    <lineage>
        <taxon>Eukaryota</taxon>
        <taxon>Metazoa</taxon>
        <taxon>Chordata</taxon>
        <taxon>Tunicata</taxon>
        <taxon>Ascidiacea</taxon>
        <taxon>Aplousobranchia</taxon>
        <taxon>Clavelinidae</taxon>
        <taxon>Clavelina</taxon>
    </lineage>
</organism>
<proteinExistence type="predicted"/>
<evidence type="ECO:0000256" key="5">
    <source>
        <dbReference type="RuleBase" id="RU000682"/>
    </source>
</evidence>
<feature type="DNA-binding region" description="Homeobox" evidence="4">
    <location>
        <begin position="346"/>
        <end position="405"/>
    </location>
</feature>
<evidence type="ECO:0000256" key="2">
    <source>
        <dbReference type="ARBA" id="ARBA00023155"/>
    </source>
</evidence>
<feature type="compositionally biased region" description="Low complexity" evidence="6">
    <location>
        <begin position="330"/>
        <end position="339"/>
    </location>
</feature>
<dbReference type="PROSITE" id="PS00027">
    <property type="entry name" value="HOMEOBOX_1"/>
    <property type="match status" value="1"/>
</dbReference>
<sequence>MQTGEQDMTMCRLRSSTKAGTTNNLTRKTIQDLIEASRKTSGEMNRDVENEDYPLQSEKGLNLWKPKVEVAKEKVQILEETSLALSRKCEDNRKSSTITEVCPFSVQSIVSDLQPSSVMKISNELNASCMSKRRKRQATDQTKQNNFVKRMSPAPSDFGCSTRKREEPTSDTTSSKSKDFTTPHPLNVLEKIFFNQVFTSEMTERKMEIEEEDTKATFLVTANKQRLCVPKLQDKRNLMQPENLTFAGRMLKEQLNQGDSTDIASPLIINSSQNFEQENPAISDAVNRRSSPTLVNILHSLTPSSSGIPSGKMENGLSQSFQSDGIDNISETSRSSSPSEDNKNKQRRSRTNFTTEQLRELEQLFEETHYPDAFMREELSKRLGLSEGRVQVWFQNRRAKCRKKENLIQKEMVLTGNGLGCRVAPYFNIGVLQSQSLTNPPSHLVETGGKSESYGDQIRPSSTDMDSYFYPRLHLYQPTNAVKSVMGNLPNFDPARTPHTTAAVGSFMFPHRHPLMHSLRLASLPWPGAVPLCSAFSDQTQKSFTALDPTQGSGVTAGLGDIRQEWENFVYFTKLASAYKLNGFPLNNTQQGAPPGLPMATSFLSADKAREEKVVESKDF</sequence>
<keyword evidence="1 4" id="KW-0238">DNA-binding</keyword>
<protein>
    <recommendedName>
        <fullName evidence="7">Homeobox domain-containing protein</fullName>
    </recommendedName>
</protein>
<evidence type="ECO:0000256" key="1">
    <source>
        <dbReference type="ARBA" id="ARBA00023125"/>
    </source>
</evidence>
<dbReference type="SUPFAM" id="SSF46689">
    <property type="entry name" value="Homeodomain-like"/>
    <property type="match status" value="1"/>
</dbReference>
<dbReference type="InterPro" id="IPR009057">
    <property type="entry name" value="Homeodomain-like_sf"/>
</dbReference>
<dbReference type="SMART" id="SM00389">
    <property type="entry name" value="HOX"/>
    <property type="match status" value="1"/>
</dbReference>
<dbReference type="CDD" id="cd00086">
    <property type="entry name" value="homeodomain"/>
    <property type="match status" value="1"/>
</dbReference>
<feature type="domain" description="Homeobox" evidence="7">
    <location>
        <begin position="344"/>
        <end position="404"/>
    </location>
</feature>
<feature type="region of interest" description="Disordered" evidence="6">
    <location>
        <begin position="300"/>
        <end position="354"/>
    </location>
</feature>
<evidence type="ECO:0000313" key="8">
    <source>
        <dbReference type="EMBL" id="CAK8682734.1"/>
    </source>
</evidence>
<feature type="region of interest" description="Disordered" evidence="6">
    <location>
        <begin position="439"/>
        <end position="458"/>
    </location>
</feature>
<evidence type="ECO:0000256" key="3">
    <source>
        <dbReference type="ARBA" id="ARBA00023242"/>
    </source>
</evidence>
<dbReference type="Gene3D" id="1.10.10.60">
    <property type="entry name" value="Homeodomain-like"/>
    <property type="match status" value="1"/>
</dbReference>
<dbReference type="PANTHER" id="PTHR46255">
    <property type="entry name" value="SHORT STATURE HOMEOBOX"/>
    <property type="match status" value="1"/>
</dbReference>
<feature type="compositionally biased region" description="Polar residues" evidence="6">
    <location>
        <begin position="14"/>
        <end position="26"/>
    </location>
</feature>
<evidence type="ECO:0000313" key="9">
    <source>
        <dbReference type="Proteomes" id="UP001642483"/>
    </source>
</evidence>
<dbReference type="EMBL" id="CAWYQH010000096">
    <property type="protein sequence ID" value="CAK8682734.1"/>
    <property type="molecule type" value="Genomic_DNA"/>
</dbReference>
<dbReference type="PRINTS" id="PR00031">
    <property type="entry name" value="HTHREPRESSR"/>
</dbReference>
<feature type="region of interest" description="Disordered" evidence="6">
    <location>
        <begin position="130"/>
        <end position="182"/>
    </location>
</feature>
<gene>
    <name evidence="8" type="ORF">CVLEPA_LOCUS13524</name>
</gene>
<comment type="caution">
    <text evidence="8">The sequence shown here is derived from an EMBL/GenBank/DDBJ whole genome shotgun (WGS) entry which is preliminary data.</text>
</comment>
<feature type="region of interest" description="Disordered" evidence="6">
    <location>
        <begin position="1"/>
        <end position="26"/>
    </location>
</feature>
<name>A0ABP0FSW7_CLALP</name>
<feature type="compositionally biased region" description="Polar residues" evidence="6">
    <location>
        <begin position="316"/>
        <end position="325"/>
    </location>
</feature>
<keyword evidence="9" id="KW-1185">Reference proteome</keyword>
<dbReference type="InterPro" id="IPR000047">
    <property type="entry name" value="HTH_motif"/>
</dbReference>
<comment type="subcellular location">
    <subcellularLocation>
        <location evidence="4 5">Nucleus</location>
    </subcellularLocation>
</comment>
<evidence type="ECO:0000256" key="6">
    <source>
        <dbReference type="SAM" id="MobiDB-lite"/>
    </source>
</evidence>
<dbReference type="PROSITE" id="PS50071">
    <property type="entry name" value="HOMEOBOX_2"/>
    <property type="match status" value="1"/>
</dbReference>
<keyword evidence="2 4" id="KW-0371">Homeobox</keyword>